<dbReference type="PANTHER" id="PTHR47784">
    <property type="entry name" value="STEROL UPTAKE CONTROL PROTEIN 2"/>
    <property type="match status" value="1"/>
</dbReference>
<dbReference type="Proteomes" id="UP000293360">
    <property type="component" value="Unassembled WGS sequence"/>
</dbReference>
<dbReference type="OrthoDB" id="416217at2759"/>
<gene>
    <name evidence="2" type="ORF">DL764_005498</name>
</gene>
<evidence type="ECO:0000313" key="3">
    <source>
        <dbReference type="Proteomes" id="UP000293360"/>
    </source>
</evidence>
<keyword evidence="3" id="KW-1185">Reference proteome</keyword>
<reference evidence="2 3" key="1">
    <citation type="submission" date="2018-06" db="EMBL/GenBank/DDBJ databases">
        <title>Complete Genomes of Monosporascus.</title>
        <authorList>
            <person name="Robinson A.J."/>
            <person name="Natvig D.O."/>
        </authorList>
    </citation>
    <scope>NUCLEOTIDE SEQUENCE [LARGE SCALE GENOMIC DNA]</scope>
    <source>
        <strain evidence="2 3">CBS 110550</strain>
    </source>
</reference>
<feature type="region of interest" description="Disordered" evidence="1">
    <location>
        <begin position="1"/>
        <end position="46"/>
    </location>
</feature>
<organism evidence="2 3">
    <name type="scientific">Monosporascus ibericus</name>
    <dbReference type="NCBI Taxonomy" id="155417"/>
    <lineage>
        <taxon>Eukaryota</taxon>
        <taxon>Fungi</taxon>
        <taxon>Dikarya</taxon>
        <taxon>Ascomycota</taxon>
        <taxon>Pezizomycotina</taxon>
        <taxon>Sordariomycetes</taxon>
        <taxon>Xylariomycetidae</taxon>
        <taxon>Xylariales</taxon>
        <taxon>Xylariales incertae sedis</taxon>
        <taxon>Monosporascus</taxon>
    </lineage>
</organism>
<comment type="caution">
    <text evidence="2">The sequence shown here is derived from an EMBL/GenBank/DDBJ whole genome shotgun (WGS) entry which is preliminary data.</text>
</comment>
<dbReference type="PANTHER" id="PTHR47784:SF5">
    <property type="entry name" value="STEROL UPTAKE CONTROL PROTEIN 2"/>
    <property type="match status" value="1"/>
</dbReference>
<dbReference type="AlphaFoldDB" id="A0A4Q4T8Q1"/>
<dbReference type="STRING" id="155417.A0A4Q4T8Q1"/>
<evidence type="ECO:0000313" key="2">
    <source>
        <dbReference type="EMBL" id="RYP02921.1"/>
    </source>
</evidence>
<feature type="compositionally biased region" description="Polar residues" evidence="1">
    <location>
        <begin position="1"/>
        <end position="29"/>
    </location>
</feature>
<name>A0A4Q4T8Q1_9PEZI</name>
<dbReference type="InterPro" id="IPR053157">
    <property type="entry name" value="Sterol_Uptake_Regulator"/>
</dbReference>
<sequence>MPSLQSEEGQGSHGSNDINSPIQNAASSQVDDRAPSPPAQSVLHPSPAAAGLKDGYGWVTALDLELLHHYTVSTCFTLSAQQITRDFWRVNLPQIGFSHPYILRGVISLAALHLASFRASQRDILIEHAIIHHNASVSLAMPLITSMERDEMIPLTFFSVLTFYIAFAMPKQPSFFIVDADGVIPEWFLLLRGHRSILEANRLAIDGSSLSMMFHVGRLLSDIWESQYVEHDGLRELEDKIRSHVYDQQKVGILLGASDALKRSFQLFRDNGEDDDNRVRSVSIWLFRVDDAFVTLLRNGDREALCVLAFLCVLLERLDNRWWMKGWGVHLIERIYSVLDEGYRLWIRWAVEEIGWSP</sequence>
<dbReference type="GO" id="GO:0001228">
    <property type="term" value="F:DNA-binding transcription activator activity, RNA polymerase II-specific"/>
    <property type="evidence" value="ECO:0007669"/>
    <property type="project" value="TreeGrafter"/>
</dbReference>
<dbReference type="EMBL" id="QJNU01000293">
    <property type="protein sequence ID" value="RYP02921.1"/>
    <property type="molecule type" value="Genomic_DNA"/>
</dbReference>
<accession>A0A4Q4T8Q1</accession>
<evidence type="ECO:0008006" key="4">
    <source>
        <dbReference type="Google" id="ProtNLM"/>
    </source>
</evidence>
<proteinExistence type="predicted"/>
<protein>
    <recommendedName>
        <fullName evidence="4">Transcription factor domain-containing protein</fullName>
    </recommendedName>
</protein>
<evidence type="ECO:0000256" key="1">
    <source>
        <dbReference type="SAM" id="MobiDB-lite"/>
    </source>
</evidence>